<dbReference type="GO" id="GO:0006355">
    <property type="term" value="P:regulation of DNA-templated transcription"/>
    <property type="evidence" value="ECO:0007669"/>
    <property type="project" value="InterPro"/>
</dbReference>
<feature type="domain" description="Response regulatory" evidence="8">
    <location>
        <begin position="19"/>
        <end position="132"/>
    </location>
</feature>
<keyword evidence="4 7" id="KW-0238">DNA-binding</keyword>
<dbReference type="PROSITE" id="PS50110">
    <property type="entry name" value="RESPONSE_REGULATORY"/>
    <property type="match status" value="1"/>
</dbReference>
<dbReference type="EMBL" id="QHHQ01000005">
    <property type="protein sequence ID" value="RAH99513.1"/>
    <property type="molecule type" value="Genomic_DNA"/>
</dbReference>
<dbReference type="InterPro" id="IPR036388">
    <property type="entry name" value="WH-like_DNA-bd_sf"/>
</dbReference>
<dbReference type="AlphaFoldDB" id="A0A8B2NR88"/>
<feature type="DNA-binding region" description="OmpR/PhoB-type" evidence="7">
    <location>
        <begin position="139"/>
        <end position="233"/>
    </location>
</feature>
<evidence type="ECO:0000313" key="10">
    <source>
        <dbReference type="EMBL" id="RAH99513.1"/>
    </source>
</evidence>
<dbReference type="InterPro" id="IPR001867">
    <property type="entry name" value="OmpR/PhoB-type_DNA-bd"/>
</dbReference>
<dbReference type="SUPFAM" id="SSF46894">
    <property type="entry name" value="C-terminal effector domain of the bipartite response regulators"/>
    <property type="match status" value="1"/>
</dbReference>
<gene>
    <name evidence="10" type="ORF">DLJ53_23675</name>
</gene>
<dbReference type="GO" id="GO:0032993">
    <property type="term" value="C:protein-DNA complex"/>
    <property type="evidence" value="ECO:0007669"/>
    <property type="project" value="TreeGrafter"/>
</dbReference>
<reference evidence="10 11" key="1">
    <citation type="submission" date="2018-05" db="EMBL/GenBank/DDBJ databases">
        <title>Acuticoccus sediminis sp. nov., isolated from deep-sea sediment of Indian Ocean.</title>
        <authorList>
            <person name="Liu X."/>
            <person name="Lai Q."/>
            <person name="Du Y."/>
            <person name="Sun F."/>
            <person name="Zhang X."/>
            <person name="Wang S."/>
            <person name="Shao Z."/>
        </authorList>
    </citation>
    <scope>NUCLEOTIDE SEQUENCE [LARGE SCALE GENOMIC DNA]</scope>
    <source>
        <strain evidence="10 11">PTG4-2</strain>
    </source>
</reference>
<dbReference type="InterPro" id="IPR011006">
    <property type="entry name" value="CheY-like_superfamily"/>
</dbReference>
<keyword evidence="1 6" id="KW-0597">Phosphoprotein</keyword>
<dbReference type="SMART" id="SM00862">
    <property type="entry name" value="Trans_reg_C"/>
    <property type="match status" value="1"/>
</dbReference>
<evidence type="ECO:0000259" key="9">
    <source>
        <dbReference type="PROSITE" id="PS51755"/>
    </source>
</evidence>
<comment type="caution">
    <text evidence="10">The sequence shown here is derived from an EMBL/GenBank/DDBJ whole genome shotgun (WGS) entry which is preliminary data.</text>
</comment>
<keyword evidence="11" id="KW-1185">Reference proteome</keyword>
<evidence type="ECO:0000256" key="5">
    <source>
        <dbReference type="ARBA" id="ARBA00023163"/>
    </source>
</evidence>
<keyword evidence="5" id="KW-0804">Transcription</keyword>
<dbReference type="GO" id="GO:0000976">
    <property type="term" value="F:transcription cis-regulatory region binding"/>
    <property type="evidence" value="ECO:0007669"/>
    <property type="project" value="TreeGrafter"/>
</dbReference>
<name>A0A8B2NR88_9HYPH</name>
<dbReference type="RefSeq" id="WP_111349789.1">
    <property type="nucleotide sequence ID" value="NZ_JAIWKD010000006.1"/>
</dbReference>
<accession>A0A8B2NR88</accession>
<dbReference type="SUPFAM" id="SSF52172">
    <property type="entry name" value="CheY-like"/>
    <property type="match status" value="1"/>
</dbReference>
<evidence type="ECO:0000256" key="4">
    <source>
        <dbReference type="ARBA" id="ARBA00023125"/>
    </source>
</evidence>
<dbReference type="InterPro" id="IPR001789">
    <property type="entry name" value="Sig_transdc_resp-reg_receiver"/>
</dbReference>
<feature type="modified residue" description="4-aspartylphosphate" evidence="6">
    <location>
        <position position="68"/>
    </location>
</feature>
<feature type="domain" description="OmpR/PhoB-type" evidence="9">
    <location>
        <begin position="139"/>
        <end position="233"/>
    </location>
</feature>
<evidence type="ECO:0000259" key="8">
    <source>
        <dbReference type="PROSITE" id="PS50110"/>
    </source>
</evidence>
<dbReference type="CDD" id="cd00383">
    <property type="entry name" value="trans_reg_C"/>
    <property type="match status" value="1"/>
</dbReference>
<dbReference type="InterPro" id="IPR016032">
    <property type="entry name" value="Sig_transdc_resp-reg_C-effctor"/>
</dbReference>
<dbReference type="Pfam" id="PF00486">
    <property type="entry name" value="Trans_reg_C"/>
    <property type="match status" value="1"/>
</dbReference>
<sequence>MAVTHTMAGEPRQEDDAPHVLVVDDDQRIRSLLERFLRKEGFRVTATADATEARRILGGLVFDAAVLDIMMPGEDGLSLLSHMKEGGETPVLMLTAMAEVEQRVRGLSLGADDYLGKPFEPQELSLRLKNLLRRRPDVARVVRFGSFRFDLKREELTSSGTLVRLTERERRLLRLLATRPGATVPRQDLVADEQLGDRAIDVQMNRLRRKLEDNPADPRYLQTVRGLGYRLVADLVDDT</sequence>
<proteinExistence type="predicted"/>
<dbReference type="Pfam" id="PF00072">
    <property type="entry name" value="Response_reg"/>
    <property type="match status" value="1"/>
</dbReference>
<evidence type="ECO:0000256" key="7">
    <source>
        <dbReference type="PROSITE-ProRule" id="PRU01091"/>
    </source>
</evidence>
<keyword evidence="3" id="KW-0805">Transcription regulation</keyword>
<dbReference type="GO" id="GO:0000156">
    <property type="term" value="F:phosphorelay response regulator activity"/>
    <property type="evidence" value="ECO:0007669"/>
    <property type="project" value="TreeGrafter"/>
</dbReference>
<keyword evidence="2" id="KW-0902">Two-component regulatory system</keyword>
<protein>
    <submittedName>
        <fullName evidence="10">DNA-binding response regulator</fullName>
    </submittedName>
</protein>
<dbReference type="Gene3D" id="3.40.50.2300">
    <property type="match status" value="1"/>
</dbReference>
<evidence type="ECO:0000256" key="3">
    <source>
        <dbReference type="ARBA" id="ARBA00023015"/>
    </source>
</evidence>
<organism evidence="10 11">
    <name type="scientific">Acuticoccus sediminis</name>
    <dbReference type="NCBI Taxonomy" id="2184697"/>
    <lineage>
        <taxon>Bacteria</taxon>
        <taxon>Pseudomonadati</taxon>
        <taxon>Pseudomonadota</taxon>
        <taxon>Alphaproteobacteria</taxon>
        <taxon>Hyphomicrobiales</taxon>
        <taxon>Amorphaceae</taxon>
        <taxon>Acuticoccus</taxon>
    </lineage>
</organism>
<dbReference type="SMART" id="SM00448">
    <property type="entry name" value="REC"/>
    <property type="match status" value="1"/>
</dbReference>
<dbReference type="PROSITE" id="PS51755">
    <property type="entry name" value="OMPR_PHOB"/>
    <property type="match status" value="1"/>
</dbReference>
<dbReference type="InterPro" id="IPR039420">
    <property type="entry name" value="WalR-like"/>
</dbReference>
<evidence type="ECO:0000313" key="11">
    <source>
        <dbReference type="Proteomes" id="UP000249590"/>
    </source>
</evidence>
<evidence type="ECO:0000256" key="1">
    <source>
        <dbReference type="ARBA" id="ARBA00022553"/>
    </source>
</evidence>
<dbReference type="PANTHER" id="PTHR48111:SF4">
    <property type="entry name" value="DNA-BINDING DUAL TRANSCRIPTIONAL REGULATOR OMPR"/>
    <property type="match status" value="1"/>
</dbReference>
<dbReference type="GO" id="GO:0005829">
    <property type="term" value="C:cytosol"/>
    <property type="evidence" value="ECO:0007669"/>
    <property type="project" value="TreeGrafter"/>
</dbReference>
<dbReference type="Gene3D" id="6.10.250.690">
    <property type="match status" value="1"/>
</dbReference>
<evidence type="ECO:0000256" key="6">
    <source>
        <dbReference type="PROSITE-ProRule" id="PRU00169"/>
    </source>
</evidence>
<dbReference type="Proteomes" id="UP000249590">
    <property type="component" value="Unassembled WGS sequence"/>
</dbReference>
<evidence type="ECO:0000256" key="2">
    <source>
        <dbReference type="ARBA" id="ARBA00023012"/>
    </source>
</evidence>
<dbReference type="Gene3D" id="1.10.10.10">
    <property type="entry name" value="Winged helix-like DNA-binding domain superfamily/Winged helix DNA-binding domain"/>
    <property type="match status" value="1"/>
</dbReference>
<dbReference type="PANTHER" id="PTHR48111">
    <property type="entry name" value="REGULATOR OF RPOS"/>
    <property type="match status" value="1"/>
</dbReference>
<dbReference type="CDD" id="cd17574">
    <property type="entry name" value="REC_OmpR"/>
    <property type="match status" value="1"/>
</dbReference>
<dbReference type="OrthoDB" id="9784252at2"/>